<evidence type="ECO:0000256" key="12">
    <source>
        <dbReference type="ARBA" id="ARBA00023157"/>
    </source>
</evidence>
<evidence type="ECO:0000313" key="15">
    <source>
        <dbReference type="EMBL" id="MPM82431.1"/>
    </source>
</evidence>
<proteinExistence type="predicted"/>
<evidence type="ECO:0000256" key="8">
    <source>
        <dbReference type="ARBA" id="ARBA00022968"/>
    </source>
</evidence>
<dbReference type="GO" id="GO:0015012">
    <property type="term" value="P:heparan sulfate proteoglycan biosynthetic process"/>
    <property type="evidence" value="ECO:0007669"/>
    <property type="project" value="TreeGrafter"/>
</dbReference>
<keyword evidence="7" id="KW-0256">Endoplasmic reticulum</keyword>
<reference evidence="15" key="1">
    <citation type="submission" date="2019-08" db="EMBL/GenBank/DDBJ databases">
        <authorList>
            <person name="Kucharzyk K."/>
            <person name="Murdoch R.W."/>
            <person name="Higgins S."/>
            <person name="Loffler F."/>
        </authorList>
    </citation>
    <scope>NUCLEOTIDE SEQUENCE</scope>
</reference>
<keyword evidence="5" id="KW-0812">Transmembrane</keyword>
<organism evidence="15">
    <name type="scientific">bioreactor metagenome</name>
    <dbReference type="NCBI Taxonomy" id="1076179"/>
    <lineage>
        <taxon>unclassified sequences</taxon>
        <taxon>metagenomes</taxon>
        <taxon>ecological metagenomes</taxon>
    </lineage>
</organism>
<dbReference type="InterPro" id="IPR003406">
    <property type="entry name" value="Glyco_trans_14"/>
</dbReference>
<evidence type="ECO:0000256" key="13">
    <source>
        <dbReference type="ARBA" id="ARBA00023180"/>
    </source>
</evidence>
<gene>
    <name evidence="15" type="ORF">SDC9_129492</name>
</gene>
<evidence type="ECO:0000256" key="9">
    <source>
        <dbReference type="ARBA" id="ARBA00022989"/>
    </source>
</evidence>
<dbReference type="Pfam" id="PF02485">
    <property type="entry name" value="Branch"/>
    <property type="match status" value="1"/>
</dbReference>
<dbReference type="GO" id="GO:0046872">
    <property type="term" value="F:metal ion binding"/>
    <property type="evidence" value="ECO:0007669"/>
    <property type="project" value="UniProtKB-KW"/>
</dbReference>
<dbReference type="InterPro" id="IPR043538">
    <property type="entry name" value="XYLT"/>
</dbReference>
<evidence type="ECO:0000256" key="14">
    <source>
        <dbReference type="ARBA" id="ARBA00042865"/>
    </source>
</evidence>
<name>A0A645CZY1_9ZZZZ</name>
<keyword evidence="9" id="KW-1133">Transmembrane helix</keyword>
<dbReference type="GO" id="GO:0030158">
    <property type="term" value="F:protein xylosyltransferase activity"/>
    <property type="evidence" value="ECO:0007669"/>
    <property type="project" value="InterPro"/>
</dbReference>
<dbReference type="PANTHER" id="PTHR46025:SF3">
    <property type="entry name" value="XYLOSYLTRANSFERASE OXT"/>
    <property type="match status" value="1"/>
</dbReference>
<keyword evidence="13" id="KW-0325">Glycoprotein</keyword>
<keyword evidence="6" id="KW-0479">Metal-binding</keyword>
<sequence>MLQLLDHPQNDIYLHIDSSAKGWDAAALQTSVRQGTLTVLSKFRPAWGSEALVDATLLLLATATETPHAYYHLLSGMDLPLRSQDEIHAFFAKAEQAEFVDFKTETVSTDLLRDRLQTYHFMQSARQRYPLVRKLDDLSLRLQSLLQVNRRKCCTVRFQKGSQWFSITQAFAEYCLAHAAEYRRYFRFSKCSDELFIQTLLQNSPFLANRFSREYDDEHATMRFIDWDRGTSSSPYVFRSEDYDRILQSGMLFARKFDERVDAEIIRRIAQSVSNR</sequence>
<evidence type="ECO:0000256" key="6">
    <source>
        <dbReference type="ARBA" id="ARBA00022723"/>
    </source>
</evidence>
<keyword evidence="11" id="KW-0472">Membrane</keyword>
<keyword evidence="10" id="KW-0333">Golgi apparatus</keyword>
<dbReference type="GO" id="GO:0005789">
    <property type="term" value="C:endoplasmic reticulum membrane"/>
    <property type="evidence" value="ECO:0007669"/>
    <property type="project" value="UniProtKB-SubCell"/>
</dbReference>
<protein>
    <recommendedName>
        <fullName evidence="14">Peptide O-xylosyltransferase</fullName>
    </recommendedName>
</protein>
<evidence type="ECO:0000256" key="2">
    <source>
        <dbReference type="ARBA" id="ARBA00004648"/>
    </source>
</evidence>
<comment type="caution">
    <text evidence="15">The sequence shown here is derived from an EMBL/GenBank/DDBJ whole genome shotgun (WGS) entry which is preliminary data.</text>
</comment>
<keyword evidence="12" id="KW-1015">Disulfide bond</keyword>
<keyword evidence="4" id="KW-0808">Transferase</keyword>
<evidence type="ECO:0000256" key="7">
    <source>
        <dbReference type="ARBA" id="ARBA00022824"/>
    </source>
</evidence>
<evidence type="ECO:0000256" key="10">
    <source>
        <dbReference type="ARBA" id="ARBA00023034"/>
    </source>
</evidence>
<keyword evidence="8" id="KW-0735">Signal-anchor</keyword>
<evidence type="ECO:0000256" key="3">
    <source>
        <dbReference type="ARBA" id="ARBA00022676"/>
    </source>
</evidence>
<dbReference type="PANTHER" id="PTHR46025">
    <property type="entry name" value="XYLOSYLTRANSFERASE OXT"/>
    <property type="match status" value="1"/>
</dbReference>
<dbReference type="EMBL" id="VSSQ01031521">
    <property type="protein sequence ID" value="MPM82431.1"/>
    <property type="molecule type" value="Genomic_DNA"/>
</dbReference>
<accession>A0A645CZY1</accession>
<dbReference type="GO" id="GO:0050650">
    <property type="term" value="P:chondroitin sulfate proteoglycan biosynthetic process"/>
    <property type="evidence" value="ECO:0007669"/>
    <property type="project" value="TreeGrafter"/>
</dbReference>
<evidence type="ECO:0000256" key="5">
    <source>
        <dbReference type="ARBA" id="ARBA00022692"/>
    </source>
</evidence>
<dbReference type="GO" id="GO:0000139">
    <property type="term" value="C:Golgi membrane"/>
    <property type="evidence" value="ECO:0007669"/>
    <property type="project" value="UniProtKB-SubCell"/>
</dbReference>
<keyword evidence="3" id="KW-0328">Glycosyltransferase</keyword>
<evidence type="ECO:0000256" key="4">
    <source>
        <dbReference type="ARBA" id="ARBA00022679"/>
    </source>
</evidence>
<evidence type="ECO:0000256" key="1">
    <source>
        <dbReference type="ARBA" id="ARBA00004323"/>
    </source>
</evidence>
<dbReference type="AlphaFoldDB" id="A0A645CZY1"/>
<comment type="subcellular location">
    <subcellularLocation>
        <location evidence="2">Endoplasmic reticulum membrane</location>
        <topology evidence="2">Single-pass type II membrane protein</topology>
    </subcellularLocation>
    <subcellularLocation>
        <location evidence="1">Golgi apparatus membrane</location>
        <topology evidence="1">Single-pass type II membrane protein</topology>
    </subcellularLocation>
</comment>
<evidence type="ECO:0000256" key="11">
    <source>
        <dbReference type="ARBA" id="ARBA00023136"/>
    </source>
</evidence>